<dbReference type="CDD" id="cd06261">
    <property type="entry name" value="TM_PBP2"/>
    <property type="match status" value="1"/>
</dbReference>
<feature type="transmembrane region" description="Helical" evidence="5">
    <location>
        <begin position="227"/>
        <end position="247"/>
    </location>
</feature>
<proteinExistence type="inferred from homology"/>
<dbReference type="PANTHER" id="PTHR43496:SF1">
    <property type="entry name" value="POLYGALACTURONAN_RHAMNOGALACTURONAN TRANSPORT SYSTEM PERMEASE PROTEIN YTEP"/>
    <property type="match status" value="1"/>
</dbReference>
<feature type="transmembrane region" description="Helical" evidence="5">
    <location>
        <begin position="85"/>
        <end position="103"/>
    </location>
</feature>
<feature type="domain" description="ABC transmembrane type-1" evidence="6">
    <location>
        <begin position="50"/>
        <end position="248"/>
    </location>
</feature>
<keyword evidence="3 5" id="KW-1133">Transmembrane helix</keyword>
<feature type="transmembrane region" description="Helical" evidence="5">
    <location>
        <begin position="12"/>
        <end position="34"/>
    </location>
</feature>
<organism evidence="7 8">
    <name type="scientific">Blautia pseudococcoides</name>
    <dbReference type="NCBI Taxonomy" id="1796616"/>
    <lineage>
        <taxon>Bacteria</taxon>
        <taxon>Bacillati</taxon>
        <taxon>Bacillota</taxon>
        <taxon>Clostridia</taxon>
        <taxon>Lachnospirales</taxon>
        <taxon>Lachnospiraceae</taxon>
        <taxon>Blautia</taxon>
    </lineage>
</organism>
<accession>A0A1C7ICC0</accession>
<feature type="transmembrane region" description="Helical" evidence="5">
    <location>
        <begin position="455"/>
        <end position="476"/>
    </location>
</feature>
<evidence type="ECO:0000256" key="2">
    <source>
        <dbReference type="ARBA" id="ARBA00022692"/>
    </source>
</evidence>
<sequence>MKNKTFHGLKLVVAIFLILHVICPIIALAAHISIGDISEVISSAQFGPMLWNSFISSLVTTIVSVCLALLLAWCVNRTRIRHKGVWSVIFTLPMLIPSISHGMGLTLLFGDNGFFTNLTGINIHLYGLTGIVIGATLYSCPMAFLMLTDIFQYEDFTVYEIADVLGLSKKQQLQAITLSNLKKPLISAFFAVFTVVFTDYGVPLIVGGKMMTLPVYMYREVIGLLDYSKGGIIGVILLIPAVIAFIIDLMNKGTGTSSTITKPYVIRKNKKRDIFARIVCAVTLVLISLPIVTFIILSFVKQYPIDFSFTLDNITESMDLGIGGYLLNSLFMGLTTALAGTLVTYYAAYVTARSGKKFSSMAIHLISLVSLSFPGIVLGLSYVLFFQGSFVYGTIVILITVNITHFFASPYLLAYNSLSKFNGNLEDVAYSLGISKMRMLMDVYMPCTRGTVLEMFSYIFVNCMVTISAISFLANFRNMPLALLIPQFDSQSMIEPIAFISILILLINVAAKGVIYFLKLYFVRKEN</sequence>
<evidence type="ECO:0000256" key="5">
    <source>
        <dbReference type="RuleBase" id="RU363032"/>
    </source>
</evidence>
<keyword evidence="8" id="KW-1185">Reference proteome</keyword>
<comment type="similarity">
    <text evidence="5">Belongs to the binding-protein-dependent transport system permease family.</text>
</comment>
<comment type="subcellular location">
    <subcellularLocation>
        <location evidence="5">Cell membrane</location>
        <topology evidence="5">Multi-pass membrane protein</topology>
    </subcellularLocation>
    <subcellularLocation>
        <location evidence="1">Membrane</location>
        <topology evidence="1">Multi-pass membrane protein</topology>
    </subcellularLocation>
</comment>
<dbReference type="Gene3D" id="1.10.3720.10">
    <property type="entry name" value="MetI-like"/>
    <property type="match status" value="2"/>
</dbReference>
<feature type="domain" description="ABC transmembrane type-1" evidence="6">
    <location>
        <begin position="326"/>
        <end position="515"/>
    </location>
</feature>
<dbReference type="AlphaFoldDB" id="A0A1C7ICC0"/>
<feature type="transmembrane region" description="Helical" evidence="5">
    <location>
        <begin position="320"/>
        <end position="349"/>
    </location>
</feature>
<feature type="transmembrane region" description="Helical" evidence="5">
    <location>
        <begin position="361"/>
        <end position="384"/>
    </location>
</feature>
<reference evidence="7" key="1">
    <citation type="submission" date="2017-04" db="EMBL/GenBank/DDBJ databases">
        <title>Complete Genome Sequences of Twelve Strains of a Stable Defined Moderately Diverse Mouse Microbiota 2 (sDMDMm2).</title>
        <authorList>
            <person name="Uchimura Y."/>
            <person name="Wyss M."/>
            <person name="Brugiroux S."/>
            <person name="Limenitakis J.P."/>
            <person name="Stecher B."/>
            <person name="McCoy K.D."/>
            <person name="Macpherson A.J."/>
        </authorList>
    </citation>
    <scope>NUCLEOTIDE SEQUENCE</scope>
    <source>
        <strain evidence="7">YL58</strain>
    </source>
</reference>
<dbReference type="STRING" id="1796616.A4V09_17210"/>
<feature type="transmembrane region" description="Helical" evidence="5">
    <location>
        <begin position="390"/>
        <end position="413"/>
    </location>
</feature>
<evidence type="ECO:0000256" key="3">
    <source>
        <dbReference type="ARBA" id="ARBA00022989"/>
    </source>
</evidence>
<dbReference type="EMBL" id="CP015405">
    <property type="protein sequence ID" value="ANU77330.1"/>
    <property type="molecule type" value="Genomic_DNA"/>
</dbReference>
<dbReference type="GO" id="GO:0055085">
    <property type="term" value="P:transmembrane transport"/>
    <property type="evidence" value="ECO:0007669"/>
    <property type="project" value="InterPro"/>
</dbReference>
<dbReference type="InterPro" id="IPR000515">
    <property type="entry name" value="MetI-like"/>
</dbReference>
<feature type="transmembrane region" description="Helical" evidence="5">
    <location>
        <begin position="123"/>
        <end position="147"/>
    </location>
</feature>
<dbReference type="KEGG" id="byl:A4V09_17210"/>
<dbReference type="PANTHER" id="PTHR43496">
    <property type="entry name" value="PROTEIN LPLB"/>
    <property type="match status" value="1"/>
</dbReference>
<dbReference type="GO" id="GO:0005886">
    <property type="term" value="C:plasma membrane"/>
    <property type="evidence" value="ECO:0007669"/>
    <property type="project" value="UniProtKB-SubCell"/>
</dbReference>
<feature type="transmembrane region" description="Helical" evidence="5">
    <location>
        <begin position="496"/>
        <end position="518"/>
    </location>
</feature>
<gene>
    <name evidence="7" type="ORF">A4V09_17210</name>
</gene>
<dbReference type="OrthoDB" id="725at2"/>
<evidence type="ECO:0000259" key="6">
    <source>
        <dbReference type="PROSITE" id="PS50928"/>
    </source>
</evidence>
<dbReference type="InterPro" id="IPR035906">
    <property type="entry name" value="MetI-like_sf"/>
</dbReference>
<dbReference type="RefSeq" id="WP_065543459.1">
    <property type="nucleotide sequence ID" value="NZ_CP015405.2"/>
</dbReference>
<protein>
    <submittedName>
        <fullName evidence="7">Phosphonate ABC transporter permease</fullName>
    </submittedName>
</protein>
<dbReference type="SUPFAM" id="SSF161098">
    <property type="entry name" value="MetI-like"/>
    <property type="match status" value="2"/>
</dbReference>
<dbReference type="Pfam" id="PF00528">
    <property type="entry name" value="BPD_transp_1"/>
    <property type="match status" value="2"/>
</dbReference>
<evidence type="ECO:0000313" key="8">
    <source>
        <dbReference type="Proteomes" id="UP000092574"/>
    </source>
</evidence>
<feature type="transmembrane region" description="Helical" evidence="5">
    <location>
        <begin position="274"/>
        <end position="300"/>
    </location>
</feature>
<keyword evidence="5" id="KW-0813">Transport</keyword>
<dbReference type="Proteomes" id="UP000092574">
    <property type="component" value="Chromosome"/>
</dbReference>
<feature type="transmembrane region" description="Helical" evidence="5">
    <location>
        <begin position="185"/>
        <end position="207"/>
    </location>
</feature>
<evidence type="ECO:0000256" key="4">
    <source>
        <dbReference type="ARBA" id="ARBA00023136"/>
    </source>
</evidence>
<evidence type="ECO:0000313" key="7">
    <source>
        <dbReference type="EMBL" id="ANU77330.1"/>
    </source>
</evidence>
<keyword evidence="2 5" id="KW-0812">Transmembrane</keyword>
<name>A0A1C7ICC0_9FIRM</name>
<dbReference type="PROSITE" id="PS50928">
    <property type="entry name" value="ABC_TM1"/>
    <property type="match status" value="2"/>
</dbReference>
<keyword evidence="4 5" id="KW-0472">Membrane</keyword>
<evidence type="ECO:0000256" key="1">
    <source>
        <dbReference type="ARBA" id="ARBA00004141"/>
    </source>
</evidence>
<feature type="transmembrane region" description="Helical" evidence="5">
    <location>
        <begin position="54"/>
        <end position="73"/>
    </location>
</feature>